<dbReference type="Gene3D" id="1.10.10.10">
    <property type="entry name" value="Winged helix-like DNA-binding domain superfamily/Winged helix DNA-binding domain"/>
    <property type="match status" value="1"/>
</dbReference>
<name>A0A1H8YJK4_9PSEU</name>
<evidence type="ECO:0000256" key="2">
    <source>
        <dbReference type="ARBA" id="ARBA00023163"/>
    </source>
</evidence>
<dbReference type="OrthoDB" id="3683444at2"/>
<accession>A0A1H8YJK4</accession>
<proteinExistence type="predicted"/>
<evidence type="ECO:0000313" key="4">
    <source>
        <dbReference type="EMBL" id="SEP52350.1"/>
    </source>
</evidence>
<dbReference type="Proteomes" id="UP000198582">
    <property type="component" value="Unassembled WGS sequence"/>
</dbReference>
<keyword evidence="2" id="KW-0804">Transcription</keyword>
<dbReference type="Gene3D" id="3.30.450.40">
    <property type="match status" value="1"/>
</dbReference>
<dbReference type="PROSITE" id="PS50921">
    <property type="entry name" value="ANTAR"/>
    <property type="match status" value="1"/>
</dbReference>
<dbReference type="SMART" id="SM00065">
    <property type="entry name" value="GAF"/>
    <property type="match status" value="1"/>
</dbReference>
<dbReference type="EMBL" id="FOEF01000020">
    <property type="protein sequence ID" value="SEP52350.1"/>
    <property type="molecule type" value="Genomic_DNA"/>
</dbReference>
<gene>
    <name evidence="4" type="ORF">SAMN04489732_12013</name>
</gene>
<dbReference type="PIRSF" id="PIRSF036625">
    <property type="entry name" value="GAF_ANTAR"/>
    <property type="match status" value="1"/>
</dbReference>
<dbReference type="InterPro" id="IPR003018">
    <property type="entry name" value="GAF"/>
</dbReference>
<sequence length="250" mass="26961">MSPSLETHTGQLRDRERQVSRTFVELADTLVADFLTMLVEQCVGLLGVSAASVILLDQDGSLHVAATSTQRAELLELFAVQTEEGPCIGCARTGVPVLCADLQAESQRWPTFTAAAHECGYHAAQALPMRLREQVIGVLTLLDAEPGGPAPDTLELGQAFADIATIGILQQRTIEQGDRLSGQLQTALNSRVAIEQAKGVLAERGGISMDEAFIRLRAYVRTHHQRLTDVSRAVTEGTADLTAILAQRQH</sequence>
<reference evidence="4 5" key="1">
    <citation type="submission" date="2016-10" db="EMBL/GenBank/DDBJ databases">
        <authorList>
            <person name="de Groot N.N."/>
        </authorList>
    </citation>
    <scope>NUCLEOTIDE SEQUENCE [LARGE SCALE GENOMIC DNA]</scope>
    <source>
        <strain evidence="4 5">DSM 44993</strain>
    </source>
</reference>
<dbReference type="GO" id="GO:0003723">
    <property type="term" value="F:RNA binding"/>
    <property type="evidence" value="ECO:0007669"/>
    <property type="project" value="InterPro"/>
</dbReference>
<feature type="domain" description="ANTAR" evidence="3">
    <location>
        <begin position="174"/>
        <end position="235"/>
    </location>
</feature>
<evidence type="ECO:0000259" key="3">
    <source>
        <dbReference type="PROSITE" id="PS50921"/>
    </source>
</evidence>
<dbReference type="Pfam" id="PF03861">
    <property type="entry name" value="ANTAR"/>
    <property type="match status" value="1"/>
</dbReference>
<dbReference type="AlphaFoldDB" id="A0A1H8YJK4"/>
<dbReference type="SUPFAM" id="SSF55781">
    <property type="entry name" value="GAF domain-like"/>
    <property type="match status" value="1"/>
</dbReference>
<dbReference type="RefSeq" id="WP_091625496.1">
    <property type="nucleotide sequence ID" value="NZ_FOEF01000020.1"/>
</dbReference>
<protein>
    <submittedName>
        <fullName evidence="4">GAF domain-containing protein</fullName>
    </submittedName>
</protein>
<evidence type="ECO:0000313" key="5">
    <source>
        <dbReference type="Proteomes" id="UP000198582"/>
    </source>
</evidence>
<organism evidence="4 5">
    <name type="scientific">Amycolatopsis saalfeldensis</name>
    <dbReference type="NCBI Taxonomy" id="394193"/>
    <lineage>
        <taxon>Bacteria</taxon>
        <taxon>Bacillati</taxon>
        <taxon>Actinomycetota</taxon>
        <taxon>Actinomycetes</taxon>
        <taxon>Pseudonocardiales</taxon>
        <taxon>Pseudonocardiaceae</taxon>
        <taxon>Amycolatopsis</taxon>
    </lineage>
</organism>
<dbReference type="SMART" id="SM01012">
    <property type="entry name" value="ANTAR"/>
    <property type="match status" value="1"/>
</dbReference>
<dbReference type="STRING" id="394193.SAMN04489732_12013"/>
<dbReference type="InterPro" id="IPR005561">
    <property type="entry name" value="ANTAR"/>
</dbReference>
<dbReference type="InterPro" id="IPR036388">
    <property type="entry name" value="WH-like_DNA-bd_sf"/>
</dbReference>
<keyword evidence="5" id="KW-1185">Reference proteome</keyword>
<dbReference type="InterPro" id="IPR029016">
    <property type="entry name" value="GAF-like_dom_sf"/>
</dbReference>
<dbReference type="InterPro" id="IPR012074">
    <property type="entry name" value="GAF_ANTAR"/>
</dbReference>
<dbReference type="Pfam" id="PF13185">
    <property type="entry name" value="GAF_2"/>
    <property type="match status" value="1"/>
</dbReference>
<keyword evidence="1" id="KW-0805">Transcription regulation</keyword>
<evidence type="ECO:0000256" key="1">
    <source>
        <dbReference type="ARBA" id="ARBA00023015"/>
    </source>
</evidence>